<protein>
    <recommendedName>
        <fullName evidence="4">Ubiquitin-like protease family profile domain-containing protein</fullName>
    </recommendedName>
</protein>
<comment type="similarity">
    <text evidence="1">Belongs to the peptidase C48 family.</text>
</comment>
<feature type="domain" description="Ubiquitin-like protease family profile" evidence="4">
    <location>
        <begin position="137"/>
        <end position="311"/>
    </location>
</feature>
<evidence type="ECO:0000313" key="6">
    <source>
        <dbReference type="Proteomes" id="UP000005408"/>
    </source>
</evidence>
<evidence type="ECO:0000256" key="3">
    <source>
        <dbReference type="ARBA" id="ARBA00022801"/>
    </source>
</evidence>
<dbReference type="GO" id="GO:0006508">
    <property type="term" value="P:proteolysis"/>
    <property type="evidence" value="ECO:0007669"/>
    <property type="project" value="UniProtKB-KW"/>
</dbReference>
<dbReference type="AlphaFoldDB" id="A0A8W8L346"/>
<sequence length="396" mass="45789">MVKKMSQNEVDKLIDNARLSSSISTDKVARTGLALLEQLFPSEDSDNSDYDAIIEAIINDAKKLCPGLEEQHTFRFALLLLWTLVKKGKFQLHRNIEKEDEEARNSMAACIEALNSIQSLNPDGKRIIDSQHPRSILKMKDKSTKCIRKKVHFEGEADLNQPLTQMDRNQALDAVKKLWSLRESSNYIIARVSNYNVTDDDFKSLASRNWLTDQLKVFECEAIVGAVIKHQHWTLVIVEPKKGLIYFYNPLTERRIQIREVQRNWCSYMGARMIAFNEPDTMQWKVETKEHSKQTDSFNCGVYCLLFAERHFSGQSITNITKMDLDNMRIQIATNLMMFEGVVPNGTLSYMWICDKERCKGDKRFHQGEEIFKTKITFKGPPARKTCHMMKDDINC</sequence>
<name>A0A8W8L346_MAGGI</name>
<dbReference type="PROSITE" id="PS50600">
    <property type="entry name" value="ULP_PROTEASE"/>
    <property type="match status" value="1"/>
</dbReference>
<keyword evidence="6" id="KW-1185">Reference proteome</keyword>
<evidence type="ECO:0000313" key="5">
    <source>
        <dbReference type="EnsemblMetazoa" id="G26397.1:cds"/>
    </source>
</evidence>
<dbReference type="InterPro" id="IPR003653">
    <property type="entry name" value="Peptidase_C48_C"/>
</dbReference>
<keyword evidence="3" id="KW-0378">Hydrolase</keyword>
<dbReference type="Gene3D" id="3.40.395.10">
    <property type="entry name" value="Adenoviral Proteinase, Chain A"/>
    <property type="match status" value="1"/>
</dbReference>
<evidence type="ECO:0000259" key="4">
    <source>
        <dbReference type="PROSITE" id="PS50600"/>
    </source>
</evidence>
<evidence type="ECO:0000256" key="2">
    <source>
        <dbReference type="ARBA" id="ARBA00022670"/>
    </source>
</evidence>
<reference evidence="5" key="1">
    <citation type="submission" date="2022-08" db="UniProtKB">
        <authorList>
            <consortium name="EnsemblMetazoa"/>
        </authorList>
    </citation>
    <scope>IDENTIFICATION</scope>
    <source>
        <strain evidence="5">05x7-T-G4-1.051#20</strain>
    </source>
</reference>
<dbReference type="GO" id="GO:0008234">
    <property type="term" value="F:cysteine-type peptidase activity"/>
    <property type="evidence" value="ECO:0007669"/>
    <property type="project" value="InterPro"/>
</dbReference>
<evidence type="ECO:0000256" key="1">
    <source>
        <dbReference type="ARBA" id="ARBA00005234"/>
    </source>
</evidence>
<dbReference type="EnsemblMetazoa" id="G26397.1">
    <property type="protein sequence ID" value="G26397.1:cds"/>
    <property type="gene ID" value="G26397"/>
</dbReference>
<dbReference type="Pfam" id="PF02902">
    <property type="entry name" value="Peptidase_C48"/>
    <property type="match status" value="1"/>
</dbReference>
<organism evidence="5 6">
    <name type="scientific">Magallana gigas</name>
    <name type="common">Pacific oyster</name>
    <name type="synonym">Crassostrea gigas</name>
    <dbReference type="NCBI Taxonomy" id="29159"/>
    <lineage>
        <taxon>Eukaryota</taxon>
        <taxon>Metazoa</taxon>
        <taxon>Spiralia</taxon>
        <taxon>Lophotrochozoa</taxon>
        <taxon>Mollusca</taxon>
        <taxon>Bivalvia</taxon>
        <taxon>Autobranchia</taxon>
        <taxon>Pteriomorphia</taxon>
        <taxon>Ostreida</taxon>
        <taxon>Ostreoidea</taxon>
        <taxon>Ostreidae</taxon>
        <taxon>Magallana</taxon>
    </lineage>
</organism>
<dbReference type="InterPro" id="IPR038765">
    <property type="entry name" value="Papain-like_cys_pep_sf"/>
</dbReference>
<keyword evidence="2" id="KW-0645">Protease</keyword>
<dbReference type="SUPFAM" id="SSF54001">
    <property type="entry name" value="Cysteine proteinases"/>
    <property type="match status" value="1"/>
</dbReference>
<accession>A0A8W8L346</accession>
<proteinExistence type="inferred from homology"/>
<dbReference type="Proteomes" id="UP000005408">
    <property type="component" value="Unassembled WGS sequence"/>
</dbReference>